<proteinExistence type="predicted"/>
<dbReference type="PROSITE" id="PS51257">
    <property type="entry name" value="PROKAR_LIPOPROTEIN"/>
    <property type="match status" value="1"/>
</dbReference>
<feature type="chain" id="PRO_5020807439" description="Lipoprotein" evidence="1">
    <location>
        <begin position="26"/>
        <end position="280"/>
    </location>
</feature>
<evidence type="ECO:0000313" key="3">
    <source>
        <dbReference type="Proteomes" id="UP000294564"/>
    </source>
</evidence>
<feature type="signal peptide" evidence="1">
    <location>
        <begin position="1"/>
        <end position="25"/>
    </location>
</feature>
<keyword evidence="3" id="KW-1185">Reference proteome</keyword>
<dbReference type="OrthoDB" id="1114031at2"/>
<organism evidence="2 3">
    <name type="scientific">Tenacibaculum skagerrakense</name>
    <dbReference type="NCBI Taxonomy" id="186571"/>
    <lineage>
        <taxon>Bacteria</taxon>
        <taxon>Pseudomonadati</taxon>
        <taxon>Bacteroidota</taxon>
        <taxon>Flavobacteriia</taxon>
        <taxon>Flavobacteriales</taxon>
        <taxon>Flavobacteriaceae</taxon>
        <taxon>Tenacibaculum</taxon>
    </lineage>
</organism>
<dbReference type="RefSeq" id="WP_132792503.1">
    <property type="nucleotide sequence ID" value="NZ_SLXM01000001.1"/>
</dbReference>
<name>A0A4R2P2L4_9FLAO</name>
<sequence length="280" mass="30663">MILKVFNLRLLTIMGMLIFASCSNNDGSDDVETDLSTDDVEAVVLADDITSDIDNILEDDDNDFNLLGKGVDQSKSSIADCVVRTVEENPNENTITITLDFGDGCVGKRGREFKGKIIIVYERTDTGYSKSVTFESFSIDGNVLEGSKSVVKVKENENGNKEATHTVNLTLTLSTGEVVSLEGTRTREKIEGDDTVLRGDDVYLISGNWKFINKNGVEFSGTILEKLRREYACKYIVSGVTEISKNGNVYTLDFGDGSCDNKATLTNANGESIEISLRNK</sequence>
<reference evidence="2 3" key="1">
    <citation type="submission" date="2019-03" db="EMBL/GenBank/DDBJ databases">
        <title>Genomic Encyclopedia of Type Strains, Phase IV (KMG-IV): sequencing the most valuable type-strain genomes for metagenomic binning, comparative biology and taxonomic classification.</title>
        <authorList>
            <person name="Goeker M."/>
        </authorList>
    </citation>
    <scope>NUCLEOTIDE SEQUENCE [LARGE SCALE GENOMIC DNA]</scope>
    <source>
        <strain evidence="2 3">DSM 14836</strain>
    </source>
</reference>
<keyword evidence="1" id="KW-0732">Signal</keyword>
<evidence type="ECO:0000256" key="1">
    <source>
        <dbReference type="SAM" id="SignalP"/>
    </source>
</evidence>
<comment type="caution">
    <text evidence="2">The sequence shown here is derived from an EMBL/GenBank/DDBJ whole genome shotgun (WGS) entry which is preliminary data.</text>
</comment>
<accession>A0A4R2P2L4</accession>
<gene>
    <name evidence="2" type="ORF">EV195_101544</name>
</gene>
<protein>
    <recommendedName>
        <fullName evidence="4">Lipoprotein</fullName>
    </recommendedName>
</protein>
<dbReference type="EMBL" id="SLXM01000001">
    <property type="protein sequence ID" value="TCP28368.1"/>
    <property type="molecule type" value="Genomic_DNA"/>
</dbReference>
<dbReference type="Proteomes" id="UP000294564">
    <property type="component" value="Unassembled WGS sequence"/>
</dbReference>
<evidence type="ECO:0000313" key="2">
    <source>
        <dbReference type="EMBL" id="TCP28368.1"/>
    </source>
</evidence>
<evidence type="ECO:0008006" key="4">
    <source>
        <dbReference type="Google" id="ProtNLM"/>
    </source>
</evidence>
<dbReference type="AlphaFoldDB" id="A0A4R2P2L4"/>